<keyword evidence="2" id="KW-0732">Signal</keyword>
<dbReference type="Proteomes" id="UP001172102">
    <property type="component" value="Unassembled WGS sequence"/>
</dbReference>
<feature type="signal peptide" evidence="2">
    <location>
        <begin position="1"/>
        <end position="19"/>
    </location>
</feature>
<organism evidence="3 4">
    <name type="scientific">Lasiosphaeris hirsuta</name>
    <dbReference type="NCBI Taxonomy" id="260670"/>
    <lineage>
        <taxon>Eukaryota</taxon>
        <taxon>Fungi</taxon>
        <taxon>Dikarya</taxon>
        <taxon>Ascomycota</taxon>
        <taxon>Pezizomycotina</taxon>
        <taxon>Sordariomycetes</taxon>
        <taxon>Sordariomycetidae</taxon>
        <taxon>Sordariales</taxon>
        <taxon>Lasiosphaeriaceae</taxon>
        <taxon>Lasiosphaeris</taxon>
    </lineage>
</organism>
<evidence type="ECO:0000256" key="2">
    <source>
        <dbReference type="SAM" id="SignalP"/>
    </source>
</evidence>
<reference evidence="3" key="1">
    <citation type="submission" date="2023-06" db="EMBL/GenBank/DDBJ databases">
        <title>Genome-scale phylogeny and comparative genomics of the fungal order Sordariales.</title>
        <authorList>
            <consortium name="Lawrence Berkeley National Laboratory"/>
            <person name="Hensen N."/>
            <person name="Bonometti L."/>
            <person name="Westerberg I."/>
            <person name="Brannstrom I.O."/>
            <person name="Guillou S."/>
            <person name="Cros-Aarteil S."/>
            <person name="Calhoun S."/>
            <person name="Haridas S."/>
            <person name="Kuo A."/>
            <person name="Mondo S."/>
            <person name="Pangilinan J."/>
            <person name="Riley R."/>
            <person name="Labutti K."/>
            <person name="Andreopoulos B."/>
            <person name="Lipzen A."/>
            <person name="Chen C."/>
            <person name="Yanf M."/>
            <person name="Daum C."/>
            <person name="Ng V."/>
            <person name="Clum A."/>
            <person name="Steindorff A."/>
            <person name="Ohm R."/>
            <person name="Martin F."/>
            <person name="Silar P."/>
            <person name="Natvig D."/>
            <person name="Lalanne C."/>
            <person name="Gautier V."/>
            <person name="Ament-Velasquez S.L."/>
            <person name="Kruys A."/>
            <person name="Hutchinson M.I."/>
            <person name="Powell A.J."/>
            <person name="Barry K."/>
            <person name="Miller A.N."/>
            <person name="Grigoriev I.V."/>
            <person name="Debuchy R."/>
            <person name="Gladieux P."/>
            <person name="Thoren M.H."/>
            <person name="Johannesson H."/>
        </authorList>
    </citation>
    <scope>NUCLEOTIDE SEQUENCE</scope>
    <source>
        <strain evidence="3">SMH4607-1</strain>
    </source>
</reference>
<dbReference type="EMBL" id="JAUKUA010000002">
    <property type="protein sequence ID" value="KAK0724650.1"/>
    <property type="molecule type" value="Genomic_DNA"/>
</dbReference>
<evidence type="ECO:0000313" key="4">
    <source>
        <dbReference type="Proteomes" id="UP001172102"/>
    </source>
</evidence>
<protein>
    <submittedName>
        <fullName evidence="3">Uncharacterized protein</fullName>
    </submittedName>
</protein>
<name>A0AA40AZ32_9PEZI</name>
<keyword evidence="4" id="KW-1185">Reference proteome</keyword>
<dbReference type="InterPro" id="IPR021848">
    <property type="entry name" value="HODM_asu-like"/>
</dbReference>
<gene>
    <name evidence="3" type="ORF">B0H67DRAFT_479811</name>
</gene>
<feature type="chain" id="PRO_5041246850" evidence="2">
    <location>
        <begin position="20"/>
        <end position="396"/>
    </location>
</feature>
<evidence type="ECO:0000256" key="1">
    <source>
        <dbReference type="SAM" id="MobiDB-lite"/>
    </source>
</evidence>
<proteinExistence type="predicted"/>
<sequence length="396" mass="44171">MSFLFVVLIVLCIVATIAGYNLGHRRQYARKLSSPSHETKQNLDEKGSRGPAGYGESQQEGLFSQGIEPLENFDWRATEPHKLRPFKPKYHITMGQKAPTLQTDTPSELITIDHDYYDRVMARRNTVKEHGPTVIGCVPRGRAAVRELYSYLLGGYLPVRFPTMFQLEHQSGDQHGTDFVNKVTGLRVPLAPAQDEPLVALETIAETVEDDIFLLLQREQQDNGEPGEHEAVAFVCCHPSGFDPSEKLGKVLRDVHGPVPAYDKIGPSMERFFSRLEVGRSAKRANWGVQTHTDLFAPSGNHVYVGEEVEEDSAVDAESARLRVELQTLTRLPKTKAILFSFKTYLYPLAEIKAEGLGPQLADAIEGLKAGNAPGMWVYKGSVRWGKAVCEFLRSH</sequence>
<dbReference type="Pfam" id="PF11927">
    <property type="entry name" value="HODM_asu-like"/>
    <property type="match status" value="1"/>
</dbReference>
<feature type="region of interest" description="Disordered" evidence="1">
    <location>
        <begin position="30"/>
        <end position="58"/>
    </location>
</feature>
<dbReference type="AlphaFoldDB" id="A0AA40AZ32"/>
<accession>A0AA40AZ32</accession>
<comment type="caution">
    <text evidence="3">The sequence shown here is derived from an EMBL/GenBank/DDBJ whole genome shotgun (WGS) entry which is preliminary data.</text>
</comment>
<evidence type="ECO:0000313" key="3">
    <source>
        <dbReference type="EMBL" id="KAK0724650.1"/>
    </source>
</evidence>
<feature type="compositionally biased region" description="Basic and acidic residues" evidence="1">
    <location>
        <begin position="37"/>
        <end position="48"/>
    </location>
</feature>